<evidence type="ECO:0000256" key="3">
    <source>
        <dbReference type="ARBA" id="ARBA00023125"/>
    </source>
</evidence>
<dbReference type="Gene3D" id="1.10.10.10">
    <property type="entry name" value="Winged helix-like DNA-binding domain superfamily/Winged helix DNA-binding domain"/>
    <property type="match status" value="1"/>
</dbReference>
<dbReference type="SUPFAM" id="SSF46785">
    <property type="entry name" value="Winged helix' DNA-binding domain"/>
    <property type="match status" value="1"/>
</dbReference>
<protein>
    <submittedName>
        <fullName evidence="7">Central glycolytic genes regulator</fullName>
    </submittedName>
</protein>
<dbReference type="Proteomes" id="UP000187550">
    <property type="component" value="Unassembled WGS sequence"/>
</dbReference>
<dbReference type="GO" id="GO:0030246">
    <property type="term" value="F:carbohydrate binding"/>
    <property type="evidence" value="ECO:0007669"/>
    <property type="project" value="InterPro"/>
</dbReference>
<evidence type="ECO:0000256" key="2">
    <source>
        <dbReference type="ARBA" id="ARBA00023015"/>
    </source>
</evidence>
<dbReference type="InterPro" id="IPR036390">
    <property type="entry name" value="WH_DNA-bd_sf"/>
</dbReference>
<dbReference type="PANTHER" id="PTHR34294">
    <property type="entry name" value="TRANSCRIPTIONAL REGULATOR-RELATED"/>
    <property type="match status" value="1"/>
</dbReference>
<evidence type="ECO:0000313" key="7">
    <source>
        <dbReference type="EMBL" id="SIT91285.1"/>
    </source>
</evidence>
<proteinExistence type="inferred from homology"/>
<dbReference type="OrthoDB" id="9793820at2"/>
<evidence type="ECO:0000256" key="1">
    <source>
        <dbReference type="ARBA" id="ARBA00010466"/>
    </source>
</evidence>
<keyword evidence="4" id="KW-0804">Transcription</keyword>
<dbReference type="InterPro" id="IPR036388">
    <property type="entry name" value="WH-like_DNA-bd_sf"/>
</dbReference>
<dbReference type="STRING" id="550447.SAMN05428946_2648"/>
<dbReference type="Pfam" id="PF04198">
    <property type="entry name" value="Sugar-bind"/>
    <property type="match status" value="1"/>
</dbReference>
<evidence type="ECO:0000256" key="4">
    <source>
        <dbReference type="ARBA" id="ARBA00023163"/>
    </source>
</evidence>
<evidence type="ECO:0000259" key="6">
    <source>
        <dbReference type="Pfam" id="PF21715"/>
    </source>
</evidence>
<gene>
    <name evidence="7" type="ORF">SAMN05428946_2648</name>
</gene>
<name>A0A1U7PT17_9BACI</name>
<keyword evidence="2" id="KW-0805">Transcription regulation</keyword>
<dbReference type="InterPro" id="IPR051054">
    <property type="entry name" value="SorC_transcr_regulators"/>
</dbReference>
<dbReference type="SUPFAM" id="SSF100950">
    <property type="entry name" value="NagB/RpiA/CoA transferase-like"/>
    <property type="match status" value="1"/>
</dbReference>
<dbReference type="GO" id="GO:0003677">
    <property type="term" value="F:DNA binding"/>
    <property type="evidence" value="ECO:0007669"/>
    <property type="project" value="UniProtKB-KW"/>
</dbReference>
<comment type="similarity">
    <text evidence="1">Belongs to the SorC transcriptional regulatory family.</text>
</comment>
<sequence length="351" mass="37361">MDELTAAQRRLLPEITSMLESRYRVLNSIRREGPVGRRALTALLGMTEREIRAECEVLRSQGLIRSEASGMEVTEDGADVLQLLRPMLREWTGLEDLGIELAAVLGIQEVKIVPSSGGTDEERIKDRIAREAAELLGERLPSGATVAVTGGSTVARIADYADLCCKGKNARFIAARGGTSGEARTQANMIAAALAAGSDGEWTAFHLPESLGEASYRTLLEEPYVREALRLYGEADCVIHGIGNAVEIAGRRGAGPDELSDLAGKGAVAEAFGYYLDASGNEVGSIRTIGIGRDQLGRVQLPVAVTGGKDKAAAILAYMKQAPPATVLVTDEAAAEEMIRLHGPLHERNDG</sequence>
<evidence type="ECO:0000259" key="5">
    <source>
        <dbReference type="Pfam" id="PF04198"/>
    </source>
</evidence>
<dbReference type="Pfam" id="PF21715">
    <property type="entry name" value="CggR_N"/>
    <property type="match status" value="1"/>
</dbReference>
<dbReference type="RefSeq" id="WP_076759524.1">
    <property type="nucleotide sequence ID" value="NZ_FTPL01000004.1"/>
</dbReference>
<dbReference type="InterPro" id="IPR037171">
    <property type="entry name" value="NagB/RpiA_transferase-like"/>
</dbReference>
<dbReference type="EMBL" id="FTPL01000004">
    <property type="protein sequence ID" value="SIT91285.1"/>
    <property type="molecule type" value="Genomic_DNA"/>
</dbReference>
<accession>A0A1U7PT17</accession>
<keyword evidence="8" id="KW-1185">Reference proteome</keyword>
<dbReference type="Gene3D" id="3.40.50.1360">
    <property type="match status" value="1"/>
</dbReference>
<dbReference type="InterPro" id="IPR007324">
    <property type="entry name" value="Sugar-bd_dom_put"/>
</dbReference>
<feature type="domain" description="Sugar-binding" evidence="5">
    <location>
        <begin position="93"/>
        <end position="339"/>
    </location>
</feature>
<keyword evidence="3" id="KW-0238">DNA-binding</keyword>
<reference evidence="8" key="1">
    <citation type="submission" date="2017-01" db="EMBL/GenBank/DDBJ databases">
        <authorList>
            <person name="Varghese N."/>
            <person name="Submissions S."/>
        </authorList>
    </citation>
    <scope>NUCLEOTIDE SEQUENCE [LARGE SCALE GENOMIC DNA]</scope>
    <source>
        <strain evidence="8">MNA4</strain>
    </source>
</reference>
<evidence type="ECO:0000313" key="8">
    <source>
        <dbReference type="Proteomes" id="UP000187550"/>
    </source>
</evidence>
<feature type="domain" description="CggR N-terminal DNA binding" evidence="6">
    <location>
        <begin position="19"/>
        <end position="87"/>
    </location>
</feature>
<dbReference type="PANTHER" id="PTHR34294:SF5">
    <property type="entry name" value="CENTRAL GLYCOLYTIC GENES REGULATOR"/>
    <property type="match status" value="1"/>
</dbReference>
<organism evidence="7 8">
    <name type="scientific">Edaphobacillus lindanitolerans</name>
    <dbReference type="NCBI Taxonomy" id="550447"/>
    <lineage>
        <taxon>Bacteria</taxon>
        <taxon>Bacillati</taxon>
        <taxon>Bacillota</taxon>
        <taxon>Bacilli</taxon>
        <taxon>Bacillales</taxon>
        <taxon>Bacillaceae</taxon>
        <taxon>Edaphobacillus</taxon>
    </lineage>
</organism>
<dbReference type="AlphaFoldDB" id="A0A1U7PT17"/>
<dbReference type="InterPro" id="IPR048715">
    <property type="entry name" value="CggR_N"/>
</dbReference>